<dbReference type="EMBL" id="CAJOBA010055130">
    <property type="protein sequence ID" value="CAF4280750.1"/>
    <property type="molecule type" value="Genomic_DNA"/>
</dbReference>
<organism evidence="1 3">
    <name type="scientific">Didymodactylos carnosus</name>
    <dbReference type="NCBI Taxonomy" id="1234261"/>
    <lineage>
        <taxon>Eukaryota</taxon>
        <taxon>Metazoa</taxon>
        <taxon>Spiralia</taxon>
        <taxon>Gnathifera</taxon>
        <taxon>Rotifera</taxon>
        <taxon>Eurotatoria</taxon>
        <taxon>Bdelloidea</taxon>
        <taxon>Philodinida</taxon>
        <taxon>Philodinidae</taxon>
        <taxon>Didymodactylos</taxon>
    </lineage>
</organism>
<dbReference type="Gene3D" id="2.60.120.10">
    <property type="entry name" value="Jelly Rolls"/>
    <property type="match status" value="1"/>
</dbReference>
<dbReference type="SUPFAM" id="SSF51182">
    <property type="entry name" value="RmlC-like cupins"/>
    <property type="match status" value="1"/>
</dbReference>
<accession>A0A8S2FJQ1</accession>
<dbReference type="Proteomes" id="UP000677228">
    <property type="component" value="Unassembled WGS sequence"/>
</dbReference>
<sequence length="140" mass="15490">MATPTDSAPEKSKQTIPIPLSQKPGIQLIKSGTPALVDLEKTYMCSGLKSSIIDVPITDAVNKLTLGRFEMRPSVDFPFFYEYLEVKTIVSGKIVVRDESNVRYEAHPGDVFIFTPPHLVTFLAESDGTAVYLEDYSVFA</sequence>
<dbReference type="AlphaFoldDB" id="A0A8S2FJQ1"/>
<dbReference type="InterPro" id="IPR014710">
    <property type="entry name" value="RmlC-like_jellyroll"/>
</dbReference>
<evidence type="ECO:0000313" key="1">
    <source>
        <dbReference type="EMBL" id="CAF1491544.1"/>
    </source>
</evidence>
<dbReference type="Proteomes" id="UP000682733">
    <property type="component" value="Unassembled WGS sequence"/>
</dbReference>
<name>A0A8S2FJQ1_9BILA</name>
<reference evidence="1" key="1">
    <citation type="submission" date="2021-02" db="EMBL/GenBank/DDBJ databases">
        <authorList>
            <person name="Nowell W R."/>
        </authorList>
    </citation>
    <scope>NUCLEOTIDE SEQUENCE</scope>
</reference>
<protein>
    <submittedName>
        <fullName evidence="1">Uncharacterized protein</fullName>
    </submittedName>
</protein>
<evidence type="ECO:0000313" key="3">
    <source>
        <dbReference type="Proteomes" id="UP000677228"/>
    </source>
</evidence>
<evidence type="ECO:0000313" key="2">
    <source>
        <dbReference type="EMBL" id="CAF4280750.1"/>
    </source>
</evidence>
<comment type="caution">
    <text evidence="1">The sequence shown here is derived from an EMBL/GenBank/DDBJ whole genome shotgun (WGS) entry which is preliminary data.</text>
</comment>
<gene>
    <name evidence="1" type="ORF">OVA965_LOCUS36521</name>
    <name evidence="2" type="ORF">TMI583_LOCUS37535</name>
</gene>
<proteinExistence type="predicted"/>
<dbReference type="EMBL" id="CAJNOK010033167">
    <property type="protein sequence ID" value="CAF1491544.1"/>
    <property type="molecule type" value="Genomic_DNA"/>
</dbReference>
<dbReference type="InterPro" id="IPR011051">
    <property type="entry name" value="RmlC_Cupin_sf"/>
</dbReference>